<proteinExistence type="predicted"/>
<evidence type="ECO:0000256" key="3">
    <source>
        <dbReference type="ARBA" id="ARBA00022553"/>
    </source>
</evidence>
<dbReference type="InterPro" id="IPR035965">
    <property type="entry name" value="PAS-like_dom_sf"/>
</dbReference>
<dbReference type="InterPro" id="IPR003661">
    <property type="entry name" value="HisK_dim/P_dom"/>
</dbReference>
<dbReference type="CDD" id="cd00082">
    <property type="entry name" value="HisKA"/>
    <property type="match status" value="1"/>
</dbReference>
<dbReference type="SMART" id="SM00448">
    <property type="entry name" value="REC"/>
    <property type="match status" value="1"/>
</dbReference>
<dbReference type="SUPFAM" id="SSF47384">
    <property type="entry name" value="Homodimeric domain of signal transducing histidine kinase"/>
    <property type="match status" value="1"/>
</dbReference>
<feature type="modified residue" description="4-aspartylphosphate" evidence="6">
    <location>
        <position position="1080"/>
    </location>
</feature>
<dbReference type="InterPro" id="IPR004358">
    <property type="entry name" value="Sig_transdc_His_kin-like_C"/>
</dbReference>
<evidence type="ECO:0000256" key="5">
    <source>
        <dbReference type="ARBA" id="ARBA00022777"/>
    </source>
</evidence>
<evidence type="ECO:0000313" key="11">
    <source>
        <dbReference type="Proteomes" id="UP000265663"/>
    </source>
</evidence>
<dbReference type="SUPFAM" id="SSF55874">
    <property type="entry name" value="ATPase domain of HSP90 chaperone/DNA topoisomerase II/histidine kinase"/>
    <property type="match status" value="1"/>
</dbReference>
<dbReference type="InterPro" id="IPR036097">
    <property type="entry name" value="HisK_dim/P_sf"/>
</dbReference>
<dbReference type="SUPFAM" id="SSF52172">
    <property type="entry name" value="CheY-like"/>
    <property type="match status" value="1"/>
</dbReference>
<evidence type="ECO:0000259" key="8">
    <source>
        <dbReference type="PROSITE" id="PS50110"/>
    </source>
</evidence>
<dbReference type="EMBL" id="KE747826">
    <property type="protein sequence ID" value="RMZ71359.1"/>
    <property type="molecule type" value="Genomic_DNA"/>
</dbReference>
<dbReference type="PRINTS" id="PR00344">
    <property type="entry name" value="BCTRLSENSOR"/>
</dbReference>
<reference evidence="10 11" key="1">
    <citation type="journal article" date="2014" name="PLoS ONE">
        <title>De novo Genome Assembly of the Fungal Plant Pathogen Pyrenophora semeniperda.</title>
        <authorList>
            <person name="Soliai M.M."/>
            <person name="Meyer S.E."/>
            <person name="Udall J.A."/>
            <person name="Elzinga D.E."/>
            <person name="Hermansen R.A."/>
            <person name="Bodily P.M."/>
            <person name="Hart A.A."/>
            <person name="Coleman C.E."/>
        </authorList>
    </citation>
    <scope>NUCLEOTIDE SEQUENCE [LARGE SCALE GENOMIC DNA]</scope>
    <source>
        <strain evidence="10 11">CCB06</strain>
        <tissue evidence="10">Mycelium</tissue>
    </source>
</reference>
<dbReference type="SMART" id="SM00388">
    <property type="entry name" value="HisKA"/>
    <property type="match status" value="1"/>
</dbReference>
<feature type="domain" description="Response regulatory" evidence="8">
    <location>
        <begin position="1017"/>
        <end position="1151"/>
    </location>
</feature>
<dbReference type="Proteomes" id="UP000265663">
    <property type="component" value="Unassembled WGS sequence"/>
</dbReference>
<dbReference type="SMART" id="SM00387">
    <property type="entry name" value="HATPase_c"/>
    <property type="match status" value="1"/>
</dbReference>
<dbReference type="InterPro" id="IPR036890">
    <property type="entry name" value="HATPase_C_sf"/>
</dbReference>
<dbReference type="PANTHER" id="PTHR43047">
    <property type="entry name" value="TWO-COMPONENT HISTIDINE PROTEIN KINASE"/>
    <property type="match status" value="1"/>
</dbReference>
<dbReference type="GO" id="GO:0009927">
    <property type="term" value="F:histidine phosphotransfer kinase activity"/>
    <property type="evidence" value="ECO:0007669"/>
    <property type="project" value="TreeGrafter"/>
</dbReference>
<dbReference type="AlphaFoldDB" id="A0A3M7MAG1"/>
<keyword evidence="3 6" id="KW-0597">Phosphoprotein</keyword>
<dbReference type="EC" id="2.7.13.3" evidence="2"/>
<dbReference type="InterPro" id="IPR001789">
    <property type="entry name" value="Sig_transdc_resp-reg_receiver"/>
</dbReference>
<dbReference type="Pfam" id="PF02518">
    <property type="entry name" value="HATPase_c"/>
    <property type="match status" value="1"/>
</dbReference>
<dbReference type="InterPro" id="IPR005467">
    <property type="entry name" value="His_kinase_dom"/>
</dbReference>
<dbReference type="GO" id="GO:0000155">
    <property type="term" value="F:phosphorelay sensor kinase activity"/>
    <property type="evidence" value="ECO:0007669"/>
    <property type="project" value="InterPro"/>
</dbReference>
<dbReference type="GO" id="GO:0005886">
    <property type="term" value="C:plasma membrane"/>
    <property type="evidence" value="ECO:0007669"/>
    <property type="project" value="TreeGrafter"/>
</dbReference>
<dbReference type="Pfam" id="PF13188">
    <property type="entry name" value="PAS_8"/>
    <property type="match status" value="1"/>
</dbReference>
<dbReference type="PROSITE" id="PS50112">
    <property type="entry name" value="PAS"/>
    <property type="match status" value="1"/>
</dbReference>
<dbReference type="PROSITE" id="PS50110">
    <property type="entry name" value="RESPONSE_REGULATORY"/>
    <property type="match status" value="1"/>
</dbReference>
<feature type="domain" description="Histidine kinase" evidence="7">
    <location>
        <begin position="685"/>
        <end position="974"/>
    </location>
</feature>
<gene>
    <name evidence="10" type="ORF">GMOD_00005902</name>
</gene>
<dbReference type="Gene3D" id="1.10.287.130">
    <property type="match status" value="1"/>
</dbReference>
<evidence type="ECO:0000259" key="9">
    <source>
        <dbReference type="PROSITE" id="PS50112"/>
    </source>
</evidence>
<dbReference type="OrthoDB" id="60033at2759"/>
<evidence type="ECO:0000259" key="7">
    <source>
        <dbReference type="PROSITE" id="PS50109"/>
    </source>
</evidence>
<evidence type="ECO:0000313" key="10">
    <source>
        <dbReference type="EMBL" id="RMZ71359.1"/>
    </source>
</evidence>
<dbReference type="Gene3D" id="3.40.50.2300">
    <property type="match status" value="1"/>
</dbReference>
<dbReference type="InterPro" id="IPR003594">
    <property type="entry name" value="HATPase_dom"/>
</dbReference>
<evidence type="ECO:0000256" key="4">
    <source>
        <dbReference type="ARBA" id="ARBA00022679"/>
    </source>
</evidence>
<dbReference type="InterPro" id="IPR011006">
    <property type="entry name" value="CheY-like_superfamily"/>
</dbReference>
<dbReference type="SUPFAM" id="SSF55785">
    <property type="entry name" value="PYP-like sensor domain (PAS domain)"/>
    <property type="match status" value="2"/>
</dbReference>
<dbReference type="Pfam" id="PF00072">
    <property type="entry name" value="Response_reg"/>
    <property type="match status" value="1"/>
</dbReference>
<dbReference type="PROSITE" id="PS50109">
    <property type="entry name" value="HIS_KIN"/>
    <property type="match status" value="1"/>
</dbReference>
<protein>
    <recommendedName>
        <fullName evidence="2">histidine kinase</fullName>
        <ecNumber evidence="2">2.7.13.3</ecNumber>
    </recommendedName>
</protein>
<dbReference type="Pfam" id="PF00512">
    <property type="entry name" value="HisKA"/>
    <property type="match status" value="1"/>
</dbReference>
<dbReference type="PANTHER" id="PTHR43047:SF72">
    <property type="entry name" value="OSMOSENSING HISTIDINE PROTEIN KINASE SLN1"/>
    <property type="match status" value="1"/>
</dbReference>
<keyword evidence="4" id="KW-0808">Transferase</keyword>
<evidence type="ECO:0000256" key="6">
    <source>
        <dbReference type="PROSITE-ProRule" id="PRU00169"/>
    </source>
</evidence>
<dbReference type="InterPro" id="IPR000014">
    <property type="entry name" value="PAS"/>
</dbReference>
<dbReference type="Gene3D" id="3.30.450.20">
    <property type="entry name" value="PAS domain"/>
    <property type="match status" value="2"/>
</dbReference>
<organism evidence="10 11">
    <name type="scientific">Pyrenophora seminiperda CCB06</name>
    <dbReference type="NCBI Taxonomy" id="1302712"/>
    <lineage>
        <taxon>Eukaryota</taxon>
        <taxon>Fungi</taxon>
        <taxon>Dikarya</taxon>
        <taxon>Ascomycota</taxon>
        <taxon>Pezizomycotina</taxon>
        <taxon>Dothideomycetes</taxon>
        <taxon>Pleosporomycetidae</taxon>
        <taxon>Pleosporales</taxon>
        <taxon>Pleosporineae</taxon>
        <taxon>Pleosporaceae</taxon>
        <taxon>Pyrenophora</taxon>
    </lineage>
</organism>
<name>A0A3M7MAG1_9PLEO</name>
<keyword evidence="11" id="KW-1185">Reference proteome</keyword>
<evidence type="ECO:0000256" key="1">
    <source>
        <dbReference type="ARBA" id="ARBA00000085"/>
    </source>
</evidence>
<sequence length="1164" mass="129036">MTLEQESDSCADIPHLSFLYQPPGDPTIDSDLAYLKNLNWAETAPGPITTWPRELLVLINLAMLSPQPQLFLLGPESIILYNTAYGRLLRDYHPLYQGRPISLNTALIAQEPAIERIVKHARDRSDLANEHHVLFFFPQDGRLEEVFLSATMVQLPLALDGFHATTYDTTKYAVQARRELSMDHIRHACKHAGDLPTLYASMLDGISRGNGDIAFAAIYHAESEMLCEKETGFISKKVSSDEFLLAGTVGSFPTALPSGIHARSDETWIKTLFKTIDTHTAELLQSLPLEMVQASRNRCYGDDCLQAVILPSVSDRAATVHAVLIVGLAPRRPYDNSYQSWIRTLHHKFCNDVASITISEARVLAKANDNKRLAREKEIFAKEVRLKQQEAALATGKMRRMLEIMEAASSDFEATVWVFLSVPLWDRSHKATLSGCSRDLTIQHETRLLDLCDSEDEPILKRDWQALLKGESVAMSLRFGPEGKERKWVQVTCVPVLDHSHQVVSITGCATDIDAQKQVEHEAIVKRAVALKQLHLSEARLLNLIENAPLGILIFDKAKGPSFVNKTWFQMTGHASVPVKNVDIRSIIFPEDVPDFDKNLENVWQTGEPASFHFRLNRLWTGVSDFLKQAWVQFTAFPEMLGSDSFQITTAITDISDFKLSEALQRRRLEEAVEARRQQENFVDMTSHEIRNPLSAVMHCTESLAHSLSEMNLLLYTTNCRPTADGDKTDITKRLYELNGNMVDAVETIMSCTMHQKRIIDDILSLSKLDSNLLEICPTVFQVSSFLTKVESTFKLEAAQAGVALVTIPDPSLSKLGVDYIEADPGRIMQVLVNLVVNAIKFTKDATGYKKVTVCIGASAKPPSDVFVDLAMVTQMPSRVNEATAATAVTETTAETLYLWCSVKDTGCGMDAASKKRIFSRFAQASPKTYGKYGGSGLGLFISRKLAALQGGEIGFTSQEDVGSTFAFYVKGTRAHPTEFALPLGISPGPAEVKGAAVQSTVVTRDQPEPKQKAQLSILLVEDNTVNQRVLKKQLQRHGYLVYTADNGQGAFDFIQTTKHWTNTANRSEPPPSIDIILMDIEMPIVDGLQCTGMIRAAQKDGLIDKHLSIVAVTANARPEQLRRAIEAGMDDSVSKPFQVKDLALVIERLSTGQRDGIAPLIVS</sequence>
<evidence type="ECO:0000256" key="2">
    <source>
        <dbReference type="ARBA" id="ARBA00012438"/>
    </source>
</evidence>
<comment type="catalytic activity">
    <reaction evidence="1">
        <text>ATP + protein L-histidine = ADP + protein N-phospho-L-histidine.</text>
        <dbReference type="EC" id="2.7.13.3"/>
    </reaction>
</comment>
<accession>A0A3M7MAG1</accession>
<feature type="domain" description="PAS" evidence="9">
    <location>
        <begin position="537"/>
        <end position="607"/>
    </location>
</feature>
<keyword evidence="5 10" id="KW-0418">Kinase</keyword>
<dbReference type="Gene3D" id="3.30.565.10">
    <property type="entry name" value="Histidine kinase-like ATPase, C-terminal domain"/>
    <property type="match status" value="1"/>
</dbReference>
<dbReference type="CDD" id="cd17546">
    <property type="entry name" value="REC_hyHK_CKI1_RcsC-like"/>
    <property type="match status" value="1"/>
</dbReference>